<sequence length="108" mass="11564">MLKPVGFVRCHKCSSHDNDKLPGNITGPNGWTAGDASTVAESAISQTEQNHPTLLTDIFHIASRKAPASMSFDASLQHPITLEDARFNLASVLSFTPLPAETFASLQS</sequence>
<reference evidence="1" key="1">
    <citation type="submission" date="2022-08" db="UniProtKB">
        <authorList>
            <consortium name="EnsemblMetazoa"/>
        </authorList>
    </citation>
    <scope>IDENTIFICATION</scope>
</reference>
<evidence type="ECO:0000313" key="1">
    <source>
        <dbReference type="EnsemblMetazoa" id="ACOM036654-PA.1"/>
    </source>
</evidence>
<accession>A0A8W7PS84</accession>
<dbReference type="Proteomes" id="UP000075882">
    <property type="component" value="Unassembled WGS sequence"/>
</dbReference>
<dbReference type="EnsemblMetazoa" id="ACOM036654-RA">
    <property type="protein sequence ID" value="ACOM036654-PA.1"/>
    <property type="gene ID" value="ACOM036654"/>
</dbReference>
<organism evidence="1">
    <name type="scientific">Anopheles coluzzii</name>
    <name type="common">African malaria mosquito</name>
    <dbReference type="NCBI Taxonomy" id="1518534"/>
    <lineage>
        <taxon>Eukaryota</taxon>
        <taxon>Metazoa</taxon>
        <taxon>Ecdysozoa</taxon>
        <taxon>Arthropoda</taxon>
        <taxon>Hexapoda</taxon>
        <taxon>Insecta</taxon>
        <taxon>Pterygota</taxon>
        <taxon>Neoptera</taxon>
        <taxon>Endopterygota</taxon>
        <taxon>Diptera</taxon>
        <taxon>Nematocera</taxon>
        <taxon>Culicoidea</taxon>
        <taxon>Culicidae</taxon>
        <taxon>Anophelinae</taxon>
        <taxon>Anopheles</taxon>
    </lineage>
</organism>
<name>A0A8W7PS84_ANOCL</name>
<protein>
    <submittedName>
        <fullName evidence="1">Uncharacterized protein</fullName>
    </submittedName>
</protein>
<dbReference type="AlphaFoldDB" id="A0A8W7PS84"/>
<proteinExistence type="predicted"/>